<keyword evidence="2" id="KW-1185">Reference proteome</keyword>
<evidence type="ECO:0000313" key="1">
    <source>
        <dbReference type="EMBL" id="GIY95539.1"/>
    </source>
</evidence>
<reference evidence="1 2" key="1">
    <citation type="submission" date="2021-06" db="EMBL/GenBank/DDBJ databases">
        <title>Caerostris extrusa draft genome.</title>
        <authorList>
            <person name="Kono N."/>
            <person name="Arakawa K."/>
        </authorList>
    </citation>
    <scope>NUCLEOTIDE SEQUENCE [LARGE SCALE GENOMIC DNA]</scope>
</reference>
<gene>
    <name evidence="1" type="ORF">CEXT_380251</name>
</gene>
<sequence>MTPLTFVTMRLLSYSPPNRDHEKELPLAILIQYCTWTILNKRPLSFPPLNGDSSHLPPNMDHERKVPLAIPIQHCSRTN</sequence>
<evidence type="ECO:0000313" key="2">
    <source>
        <dbReference type="Proteomes" id="UP001054945"/>
    </source>
</evidence>
<protein>
    <submittedName>
        <fullName evidence="1">Uncharacterized protein</fullName>
    </submittedName>
</protein>
<organism evidence="1 2">
    <name type="scientific">Caerostris extrusa</name>
    <name type="common">Bark spider</name>
    <name type="synonym">Caerostris bankana</name>
    <dbReference type="NCBI Taxonomy" id="172846"/>
    <lineage>
        <taxon>Eukaryota</taxon>
        <taxon>Metazoa</taxon>
        <taxon>Ecdysozoa</taxon>
        <taxon>Arthropoda</taxon>
        <taxon>Chelicerata</taxon>
        <taxon>Arachnida</taxon>
        <taxon>Araneae</taxon>
        <taxon>Araneomorphae</taxon>
        <taxon>Entelegynae</taxon>
        <taxon>Araneoidea</taxon>
        <taxon>Araneidae</taxon>
        <taxon>Caerostris</taxon>
    </lineage>
</organism>
<dbReference type="EMBL" id="BPLR01000539">
    <property type="protein sequence ID" value="GIY95539.1"/>
    <property type="molecule type" value="Genomic_DNA"/>
</dbReference>
<name>A0AAV4XP11_CAEEX</name>
<dbReference type="Proteomes" id="UP001054945">
    <property type="component" value="Unassembled WGS sequence"/>
</dbReference>
<dbReference type="AlphaFoldDB" id="A0AAV4XP11"/>
<accession>A0AAV4XP11</accession>
<comment type="caution">
    <text evidence="1">The sequence shown here is derived from an EMBL/GenBank/DDBJ whole genome shotgun (WGS) entry which is preliminary data.</text>
</comment>
<proteinExistence type="predicted"/>